<accession>A0A8J8MNF0</accession>
<dbReference type="KEGG" id="vpy:HZI73_21215"/>
<dbReference type="CDD" id="cd02238">
    <property type="entry name" value="cupin_KdgF"/>
    <property type="match status" value="1"/>
</dbReference>
<dbReference type="SUPFAM" id="SSF51182">
    <property type="entry name" value="RmlC-like cupins"/>
    <property type="match status" value="1"/>
</dbReference>
<dbReference type="Pfam" id="PF07883">
    <property type="entry name" value="Cupin_2"/>
    <property type="match status" value="1"/>
</dbReference>
<dbReference type="AlphaFoldDB" id="A0A8J8MNF0"/>
<evidence type="ECO:0000259" key="1">
    <source>
        <dbReference type="Pfam" id="PF07883"/>
    </source>
</evidence>
<dbReference type="InterPro" id="IPR013096">
    <property type="entry name" value="Cupin_2"/>
</dbReference>
<dbReference type="PANTHER" id="PTHR40112">
    <property type="entry name" value="H2HPP ISOMERASE"/>
    <property type="match status" value="1"/>
</dbReference>
<dbReference type="InterPro" id="IPR014710">
    <property type="entry name" value="RmlC-like_jellyroll"/>
</dbReference>
<dbReference type="PANTHER" id="PTHR40112:SF1">
    <property type="entry name" value="H2HPP ISOMERASE"/>
    <property type="match status" value="1"/>
</dbReference>
<dbReference type="InterPro" id="IPR025499">
    <property type="entry name" value="KdgF"/>
</dbReference>
<organism evidence="2 3">
    <name type="scientific">Vallitalea pronyensis</name>
    <dbReference type="NCBI Taxonomy" id="1348613"/>
    <lineage>
        <taxon>Bacteria</taxon>
        <taxon>Bacillati</taxon>
        <taxon>Bacillota</taxon>
        <taxon>Clostridia</taxon>
        <taxon>Lachnospirales</taxon>
        <taxon>Vallitaleaceae</taxon>
        <taxon>Vallitalea</taxon>
    </lineage>
</organism>
<protein>
    <submittedName>
        <fullName evidence="2">Cupin domain-containing protein</fullName>
    </submittedName>
</protein>
<dbReference type="InterPro" id="IPR011051">
    <property type="entry name" value="RmlC_Cupin_sf"/>
</dbReference>
<feature type="domain" description="Cupin type-2" evidence="1">
    <location>
        <begin position="37"/>
        <end position="101"/>
    </location>
</feature>
<dbReference type="Gene3D" id="2.60.120.10">
    <property type="entry name" value="Jelly Rolls"/>
    <property type="match status" value="1"/>
</dbReference>
<name>A0A8J8MNF0_9FIRM</name>
<dbReference type="Proteomes" id="UP000683246">
    <property type="component" value="Chromosome"/>
</dbReference>
<proteinExistence type="predicted"/>
<keyword evidence="3" id="KW-1185">Reference proteome</keyword>
<evidence type="ECO:0000313" key="3">
    <source>
        <dbReference type="Proteomes" id="UP000683246"/>
    </source>
</evidence>
<dbReference type="EMBL" id="CP058649">
    <property type="protein sequence ID" value="QUI24664.1"/>
    <property type="molecule type" value="Genomic_DNA"/>
</dbReference>
<gene>
    <name evidence="2" type="ORF">HZI73_21215</name>
</gene>
<sequence>MVDIKNYFLHEEAELEDLGHGIKRKILAYHDNLMVVEVHFEKDAVGTLHTHPHEQITYILEGEFEFNINGHKKILRKGDSTFKEPDIMHGAVCLKKGKLLDIFTPCRQDFINKKEEQE</sequence>
<reference evidence="2" key="1">
    <citation type="submission" date="2020-07" db="EMBL/GenBank/DDBJ databases">
        <title>Vallitalea pronyensis genome.</title>
        <authorList>
            <person name="Postec A."/>
        </authorList>
    </citation>
    <scope>NUCLEOTIDE SEQUENCE</scope>
    <source>
        <strain evidence="2">FatNI3</strain>
    </source>
</reference>
<dbReference type="InterPro" id="IPR052535">
    <property type="entry name" value="Bacilysin_H2HPP_isomerase"/>
</dbReference>
<evidence type="ECO:0000313" key="2">
    <source>
        <dbReference type="EMBL" id="QUI24664.1"/>
    </source>
</evidence>
<dbReference type="RefSeq" id="WP_212695357.1">
    <property type="nucleotide sequence ID" value="NZ_CP058649.1"/>
</dbReference>
<dbReference type="PIRSF" id="PIRSF029883">
    <property type="entry name" value="KdgF"/>
    <property type="match status" value="1"/>
</dbReference>